<gene>
    <name evidence="1" type="ORF">FA95DRAFT_1488021</name>
</gene>
<organism evidence="1 2">
    <name type="scientific">Auriscalpium vulgare</name>
    <dbReference type="NCBI Taxonomy" id="40419"/>
    <lineage>
        <taxon>Eukaryota</taxon>
        <taxon>Fungi</taxon>
        <taxon>Dikarya</taxon>
        <taxon>Basidiomycota</taxon>
        <taxon>Agaricomycotina</taxon>
        <taxon>Agaricomycetes</taxon>
        <taxon>Russulales</taxon>
        <taxon>Auriscalpiaceae</taxon>
        <taxon>Auriscalpium</taxon>
    </lineage>
</organism>
<dbReference type="EMBL" id="MU275866">
    <property type="protein sequence ID" value="KAI0049986.1"/>
    <property type="molecule type" value="Genomic_DNA"/>
</dbReference>
<accession>A0ACB8S1N3</accession>
<comment type="caution">
    <text evidence="1">The sequence shown here is derived from an EMBL/GenBank/DDBJ whole genome shotgun (WGS) entry which is preliminary data.</text>
</comment>
<dbReference type="Proteomes" id="UP000814033">
    <property type="component" value="Unassembled WGS sequence"/>
</dbReference>
<name>A0ACB8S1N3_9AGAM</name>
<proteinExistence type="predicted"/>
<evidence type="ECO:0000313" key="1">
    <source>
        <dbReference type="EMBL" id="KAI0049986.1"/>
    </source>
</evidence>
<protein>
    <submittedName>
        <fullName evidence="1">Uncharacterized protein</fullName>
    </submittedName>
</protein>
<sequence length="266" mass="30258">MLHTEHHHHHHAHRAQTSPPPSSAQLVTADGPTPNPLSPLPTHTFHPPSLLPHSIPTPALFDSLAGGAHYSGVDPVKERHLSIHRANSHGVRSDPRRRSSLLINARDKHRAVLDDLKELYEGRPTKLIMTKRWRKDAEFEDSSVKCKGIHEIAAQVPLTSFAQPRVVSKSTIVSRRIMSSTEAPNRLIYWQRHEYVSRFTGMKKSVESIITVDLDEDETIIRLVQQTEGKDVPTRWGAQHFRRLHGRIVPWLPWISSSPKEKNNHH</sequence>
<evidence type="ECO:0000313" key="2">
    <source>
        <dbReference type="Proteomes" id="UP000814033"/>
    </source>
</evidence>
<reference evidence="1" key="1">
    <citation type="submission" date="2021-02" db="EMBL/GenBank/DDBJ databases">
        <authorList>
            <consortium name="DOE Joint Genome Institute"/>
            <person name="Ahrendt S."/>
            <person name="Looney B.P."/>
            <person name="Miyauchi S."/>
            <person name="Morin E."/>
            <person name="Drula E."/>
            <person name="Courty P.E."/>
            <person name="Chicoki N."/>
            <person name="Fauchery L."/>
            <person name="Kohler A."/>
            <person name="Kuo A."/>
            <person name="Labutti K."/>
            <person name="Pangilinan J."/>
            <person name="Lipzen A."/>
            <person name="Riley R."/>
            <person name="Andreopoulos W."/>
            <person name="He G."/>
            <person name="Johnson J."/>
            <person name="Barry K.W."/>
            <person name="Grigoriev I.V."/>
            <person name="Nagy L."/>
            <person name="Hibbett D."/>
            <person name="Henrissat B."/>
            <person name="Matheny P.B."/>
            <person name="Labbe J."/>
            <person name="Martin F."/>
        </authorList>
    </citation>
    <scope>NUCLEOTIDE SEQUENCE</scope>
    <source>
        <strain evidence="1">FP105234-sp</strain>
    </source>
</reference>
<keyword evidence="2" id="KW-1185">Reference proteome</keyword>
<reference evidence="1" key="2">
    <citation type="journal article" date="2022" name="New Phytol.">
        <title>Evolutionary transition to the ectomycorrhizal habit in the genomes of a hyperdiverse lineage of mushroom-forming fungi.</title>
        <authorList>
            <person name="Looney B."/>
            <person name="Miyauchi S."/>
            <person name="Morin E."/>
            <person name="Drula E."/>
            <person name="Courty P.E."/>
            <person name="Kohler A."/>
            <person name="Kuo A."/>
            <person name="LaButti K."/>
            <person name="Pangilinan J."/>
            <person name="Lipzen A."/>
            <person name="Riley R."/>
            <person name="Andreopoulos W."/>
            <person name="He G."/>
            <person name="Johnson J."/>
            <person name="Nolan M."/>
            <person name="Tritt A."/>
            <person name="Barry K.W."/>
            <person name="Grigoriev I.V."/>
            <person name="Nagy L.G."/>
            <person name="Hibbett D."/>
            <person name="Henrissat B."/>
            <person name="Matheny P.B."/>
            <person name="Labbe J."/>
            <person name="Martin F.M."/>
        </authorList>
    </citation>
    <scope>NUCLEOTIDE SEQUENCE</scope>
    <source>
        <strain evidence="1">FP105234-sp</strain>
    </source>
</reference>